<keyword evidence="6" id="KW-1185">Reference proteome</keyword>
<dbReference type="GO" id="GO:0008017">
    <property type="term" value="F:microtubule binding"/>
    <property type="evidence" value="ECO:0007669"/>
    <property type="project" value="InterPro"/>
</dbReference>
<dbReference type="EMBL" id="WNYA01000002">
    <property type="protein sequence ID" value="KAG8586967.1"/>
    <property type="molecule type" value="Genomic_DNA"/>
</dbReference>
<name>A0AAV7CSC0_ENGPU</name>
<sequence>EGANINKSLTTLGKVISALAEVSKKKKKTDFIPYRDSVLTWLLRENLGGNSRTAMVAALSPADINYDETLSTLRYADRAKQIKCNAIINEDPNAKLVRELKDEVTRLKELLRAQGLGDIIDIDSIEDNYPGVKSSMSSLASSPSSCSLSSQVGLSTVTSIQERIMSTPGGEEAIERLKVSEDCR</sequence>
<dbReference type="InterPro" id="IPR027417">
    <property type="entry name" value="P-loop_NTPase"/>
</dbReference>
<accession>A0AAV7CSC0</accession>
<reference evidence="5" key="1">
    <citation type="thesis" date="2020" institute="ProQuest LLC" country="789 East Eisenhower Parkway, Ann Arbor, MI, USA">
        <title>Comparative Genomics and Chromosome Evolution.</title>
        <authorList>
            <person name="Mudd A.B."/>
        </authorList>
    </citation>
    <scope>NUCLEOTIDE SEQUENCE</scope>
    <source>
        <strain evidence="5">237g6f4</strain>
        <tissue evidence="5">Blood</tissue>
    </source>
</reference>
<feature type="domain" description="Kinesin motor" evidence="4">
    <location>
        <begin position="1"/>
        <end position="82"/>
    </location>
</feature>
<evidence type="ECO:0000259" key="4">
    <source>
        <dbReference type="PROSITE" id="PS50067"/>
    </source>
</evidence>
<dbReference type="SUPFAM" id="SSF52540">
    <property type="entry name" value="P-loop containing nucleoside triphosphate hydrolases"/>
    <property type="match status" value="1"/>
</dbReference>
<comment type="caution">
    <text evidence="5">The sequence shown here is derived from an EMBL/GenBank/DDBJ whole genome shotgun (WGS) entry which is preliminary data.</text>
</comment>
<dbReference type="GO" id="GO:0003777">
    <property type="term" value="F:microtubule motor activity"/>
    <property type="evidence" value="ECO:0007669"/>
    <property type="project" value="InterPro"/>
</dbReference>
<dbReference type="AlphaFoldDB" id="A0AAV7CSC0"/>
<evidence type="ECO:0000256" key="1">
    <source>
        <dbReference type="ARBA" id="ARBA00022741"/>
    </source>
</evidence>
<keyword evidence="1" id="KW-0547">Nucleotide-binding</keyword>
<evidence type="ECO:0000256" key="2">
    <source>
        <dbReference type="ARBA" id="ARBA00022840"/>
    </source>
</evidence>
<dbReference type="InterPro" id="IPR032405">
    <property type="entry name" value="Kinesin_assoc"/>
</dbReference>
<dbReference type="SMART" id="SM00129">
    <property type="entry name" value="KISc"/>
    <property type="match status" value="1"/>
</dbReference>
<comment type="caution">
    <text evidence="3">Lacks conserved residue(s) required for the propagation of feature annotation.</text>
</comment>
<dbReference type="InterPro" id="IPR001752">
    <property type="entry name" value="Kinesin_motor_dom"/>
</dbReference>
<dbReference type="FunFam" id="3.40.850.10:FF:000247">
    <property type="entry name" value="Kinesin family member 4A"/>
    <property type="match status" value="1"/>
</dbReference>
<evidence type="ECO:0000313" key="5">
    <source>
        <dbReference type="EMBL" id="KAG8586967.1"/>
    </source>
</evidence>
<feature type="non-terminal residue" evidence="5">
    <location>
        <position position="1"/>
    </location>
</feature>
<dbReference type="Pfam" id="PF00225">
    <property type="entry name" value="Kinesin"/>
    <property type="match status" value="1"/>
</dbReference>
<dbReference type="Pfam" id="PF16183">
    <property type="entry name" value="Kinesin_assoc"/>
    <property type="match status" value="1"/>
</dbReference>
<organism evidence="5 6">
    <name type="scientific">Engystomops pustulosus</name>
    <name type="common">Tungara frog</name>
    <name type="synonym">Physalaemus pustulosus</name>
    <dbReference type="NCBI Taxonomy" id="76066"/>
    <lineage>
        <taxon>Eukaryota</taxon>
        <taxon>Metazoa</taxon>
        <taxon>Chordata</taxon>
        <taxon>Craniata</taxon>
        <taxon>Vertebrata</taxon>
        <taxon>Euteleostomi</taxon>
        <taxon>Amphibia</taxon>
        <taxon>Batrachia</taxon>
        <taxon>Anura</taxon>
        <taxon>Neobatrachia</taxon>
        <taxon>Hyloidea</taxon>
        <taxon>Leptodactylidae</taxon>
        <taxon>Leiuperinae</taxon>
        <taxon>Engystomops</taxon>
    </lineage>
</organism>
<dbReference type="PANTHER" id="PTHR47117">
    <property type="entry name" value="STAR-RELATED LIPID TRANSFER PROTEIN 9"/>
    <property type="match status" value="1"/>
</dbReference>
<comment type="similarity">
    <text evidence="3">Belongs to the TRAFAC class myosin-kinesin ATPase superfamily. Kinesin family.</text>
</comment>
<dbReference type="PANTHER" id="PTHR47117:SF4">
    <property type="entry name" value="KINESIN-LIKE PROTEIN KIF1B ISOFORM X1"/>
    <property type="match status" value="1"/>
</dbReference>
<dbReference type="PROSITE" id="PS50067">
    <property type="entry name" value="KINESIN_MOTOR_2"/>
    <property type="match status" value="1"/>
</dbReference>
<feature type="non-terminal residue" evidence="5">
    <location>
        <position position="184"/>
    </location>
</feature>
<protein>
    <recommendedName>
        <fullName evidence="4">Kinesin motor domain-containing protein</fullName>
    </recommendedName>
</protein>
<gene>
    <name evidence="5" type="ORF">GDO81_005524</name>
</gene>
<dbReference type="GO" id="GO:0005524">
    <property type="term" value="F:ATP binding"/>
    <property type="evidence" value="ECO:0007669"/>
    <property type="project" value="UniProtKB-KW"/>
</dbReference>
<keyword evidence="2" id="KW-0067">ATP-binding</keyword>
<evidence type="ECO:0000256" key="3">
    <source>
        <dbReference type="PROSITE-ProRule" id="PRU00283"/>
    </source>
</evidence>
<dbReference type="Gene3D" id="3.40.850.10">
    <property type="entry name" value="Kinesin motor domain"/>
    <property type="match status" value="1"/>
</dbReference>
<dbReference type="Proteomes" id="UP000824782">
    <property type="component" value="Unassembled WGS sequence"/>
</dbReference>
<dbReference type="GO" id="GO:0007018">
    <property type="term" value="P:microtubule-based movement"/>
    <property type="evidence" value="ECO:0007669"/>
    <property type="project" value="InterPro"/>
</dbReference>
<evidence type="ECO:0000313" key="6">
    <source>
        <dbReference type="Proteomes" id="UP000824782"/>
    </source>
</evidence>
<dbReference type="InterPro" id="IPR036961">
    <property type="entry name" value="Kinesin_motor_dom_sf"/>
</dbReference>
<proteinExistence type="inferred from homology"/>